<feature type="domain" description="DNA replication/recombination mediator RecO N-terminal" evidence="4">
    <location>
        <begin position="1"/>
        <end position="61"/>
    </location>
</feature>
<evidence type="ECO:0000256" key="3">
    <source>
        <dbReference type="ARBA" id="ARBA00023204"/>
    </source>
</evidence>
<keyword evidence="3" id="KW-0234">DNA repair</keyword>
<sequence>MYYSIKGLVLNAKIQGEHDKLITVYSYEWGKIQAVVPSAKKIAAKLSSATEPLTESEFMVFGSYPVLRPKITGANIIENNTKIKTDFKRNLYALYAAEVSDKIAPFNLENTVKYNLIVRIWQILSVCKYPKRALTAFVLRFLKLSGYAFSDYLKNNNVFAGIGIEKTVKRLSNCSGDNIDMLEEIEEEKTAMTKRIIFRIIYGVPR</sequence>
<dbReference type="Gene3D" id="2.40.50.140">
    <property type="entry name" value="Nucleic acid-binding proteins"/>
    <property type="match status" value="1"/>
</dbReference>
<evidence type="ECO:0000256" key="2">
    <source>
        <dbReference type="ARBA" id="ARBA00023172"/>
    </source>
</evidence>
<dbReference type="PANTHER" id="PTHR33991:SF1">
    <property type="entry name" value="DNA REPAIR PROTEIN RECO"/>
    <property type="match status" value="1"/>
</dbReference>
<dbReference type="Proteomes" id="UP000095237">
    <property type="component" value="Unassembled WGS sequence"/>
</dbReference>
<dbReference type="AlphaFoldDB" id="A0A1E5IGH8"/>
<gene>
    <name evidence="5" type="ORF">ATZ36_09215</name>
</gene>
<dbReference type="InterPro" id="IPR003717">
    <property type="entry name" value="RecO"/>
</dbReference>
<reference evidence="5 6" key="1">
    <citation type="submission" date="2015-11" db="EMBL/GenBank/DDBJ databases">
        <title>Evidence for parallel genomic evolution in an endosymbiosis of termite gut flagellates.</title>
        <authorList>
            <person name="Zheng H."/>
        </authorList>
    </citation>
    <scope>NUCLEOTIDE SEQUENCE [LARGE SCALE GENOMIC DNA]</scope>
    <source>
        <strain evidence="5 6">CET450</strain>
    </source>
</reference>
<dbReference type="EMBL" id="LNVX01000686">
    <property type="protein sequence ID" value="OEG69495.1"/>
    <property type="molecule type" value="Genomic_DNA"/>
</dbReference>
<dbReference type="InterPro" id="IPR012340">
    <property type="entry name" value="NA-bd_OB-fold"/>
</dbReference>
<dbReference type="Pfam" id="PF11967">
    <property type="entry name" value="RecO_N"/>
    <property type="match status" value="1"/>
</dbReference>
<keyword evidence="1" id="KW-0227">DNA damage</keyword>
<evidence type="ECO:0000313" key="5">
    <source>
        <dbReference type="EMBL" id="OEG69495.1"/>
    </source>
</evidence>
<proteinExistence type="predicted"/>
<dbReference type="SUPFAM" id="SSF50249">
    <property type="entry name" value="Nucleic acid-binding proteins"/>
    <property type="match status" value="1"/>
</dbReference>
<dbReference type="GO" id="GO:0043590">
    <property type="term" value="C:bacterial nucleoid"/>
    <property type="evidence" value="ECO:0007669"/>
    <property type="project" value="TreeGrafter"/>
</dbReference>
<evidence type="ECO:0000256" key="1">
    <source>
        <dbReference type="ARBA" id="ARBA00022763"/>
    </source>
</evidence>
<keyword evidence="6" id="KW-1185">Reference proteome</keyword>
<dbReference type="InterPro" id="IPR037278">
    <property type="entry name" value="ARFGAP/RecO"/>
</dbReference>
<dbReference type="InterPro" id="IPR022572">
    <property type="entry name" value="DNA_rep/recomb_RecO_N"/>
</dbReference>
<dbReference type="PANTHER" id="PTHR33991">
    <property type="entry name" value="DNA REPAIR PROTEIN RECO"/>
    <property type="match status" value="1"/>
</dbReference>
<keyword evidence="2" id="KW-0233">DNA recombination</keyword>
<protein>
    <recommendedName>
        <fullName evidence="4">DNA replication/recombination mediator RecO N-terminal domain-containing protein</fullName>
    </recommendedName>
</protein>
<evidence type="ECO:0000259" key="4">
    <source>
        <dbReference type="Pfam" id="PF11967"/>
    </source>
</evidence>
<comment type="caution">
    <text evidence="5">The sequence shown here is derived from an EMBL/GenBank/DDBJ whole genome shotgun (WGS) entry which is preliminary data.</text>
</comment>
<dbReference type="GO" id="GO:0006302">
    <property type="term" value="P:double-strand break repair"/>
    <property type="evidence" value="ECO:0007669"/>
    <property type="project" value="TreeGrafter"/>
</dbReference>
<evidence type="ECO:0000313" key="6">
    <source>
        <dbReference type="Proteomes" id="UP000095237"/>
    </source>
</evidence>
<dbReference type="NCBIfam" id="TIGR00613">
    <property type="entry name" value="reco"/>
    <property type="match status" value="1"/>
</dbReference>
<dbReference type="SUPFAM" id="SSF57863">
    <property type="entry name" value="ArfGap/RecO-like zinc finger"/>
    <property type="match status" value="1"/>
</dbReference>
<accession>A0A1E5IGH8</accession>
<name>A0A1E5IGH8_ENDTX</name>
<dbReference type="GO" id="GO:0006310">
    <property type="term" value="P:DNA recombination"/>
    <property type="evidence" value="ECO:0007669"/>
    <property type="project" value="UniProtKB-KW"/>
</dbReference>
<organism evidence="5 6">
    <name type="scientific">Endomicrobium trichonymphae</name>
    <dbReference type="NCBI Taxonomy" id="1408204"/>
    <lineage>
        <taxon>Bacteria</taxon>
        <taxon>Pseudomonadati</taxon>
        <taxon>Elusimicrobiota</taxon>
        <taxon>Endomicrobiia</taxon>
        <taxon>Endomicrobiales</taxon>
        <taxon>Endomicrobiaceae</taxon>
        <taxon>Candidatus Endomicrobiellum</taxon>
    </lineage>
</organism>